<protein>
    <submittedName>
        <fullName evidence="2">Uncharacterized protein</fullName>
    </submittedName>
</protein>
<gene>
    <name evidence="2" type="ORF">FLP08_00125</name>
</gene>
<accession>A0A7M4C1M6</accession>
<keyword evidence="1" id="KW-0732">Signal</keyword>
<keyword evidence="3" id="KW-1185">Reference proteome</keyword>
<reference evidence="2 3" key="1">
    <citation type="submission" date="2019-07" db="EMBL/GenBank/DDBJ databases">
        <title>Gramella aestuarii sp. nov., isolated from a tidal flat, and emended description of Gramella echinicola.</title>
        <authorList>
            <person name="Liu L."/>
        </authorList>
    </citation>
    <scope>NUCLEOTIDE SEQUENCE [LARGE SCALE GENOMIC DNA]</scope>
    <source>
        <strain evidence="2 3">BS12</strain>
    </source>
</reference>
<dbReference type="AlphaFoldDB" id="A0A7M4C1M6"/>
<name>A0A7M4C1M6_9FLAO</name>
<feature type="signal peptide" evidence="1">
    <location>
        <begin position="1"/>
        <end position="20"/>
    </location>
</feature>
<comment type="caution">
    <text evidence="2">The sequence shown here is derived from an EMBL/GenBank/DDBJ whole genome shotgun (WGS) entry which is preliminary data.</text>
</comment>
<evidence type="ECO:0000313" key="2">
    <source>
        <dbReference type="EMBL" id="MUP40966.1"/>
    </source>
</evidence>
<dbReference type="Proteomes" id="UP000460416">
    <property type="component" value="Unassembled WGS sequence"/>
</dbReference>
<evidence type="ECO:0000313" key="3">
    <source>
        <dbReference type="Proteomes" id="UP000460416"/>
    </source>
</evidence>
<evidence type="ECO:0000256" key="1">
    <source>
        <dbReference type="SAM" id="SignalP"/>
    </source>
</evidence>
<organism evidence="2 3">
    <name type="scientific">Christiangramia aestuarii</name>
    <dbReference type="NCBI Taxonomy" id="1028746"/>
    <lineage>
        <taxon>Bacteria</taxon>
        <taxon>Pseudomonadati</taxon>
        <taxon>Bacteroidota</taxon>
        <taxon>Flavobacteriia</taxon>
        <taxon>Flavobacteriales</taxon>
        <taxon>Flavobacteriaceae</taxon>
        <taxon>Christiangramia</taxon>
    </lineage>
</organism>
<dbReference type="RefSeq" id="WP_156272804.1">
    <property type="nucleotide sequence ID" value="NZ_BAABGI010000005.1"/>
</dbReference>
<sequence length="118" mass="13501">MKLKHLFPILCIASVTSLGAQTKSEEKVKPEISITNLNIKTHELSELKDFDWNSFDSIFQNNSPETEINLSFELDRSIKLNSSNIDDFKFVVTGKTSELDSLKIRARRILTKLEESLK</sequence>
<dbReference type="EMBL" id="VJVW01000001">
    <property type="protein sequence ID" value="MUP40966.1"/>
    <property type="molecule type" value="Genomic_DNA"/>
</dbReference>
<feature type="chain" id="PRO_5029764383" evidence="1">
    <location>
        <begin position="21"/>
        <end position="118"/>
    </location>
</feature>
<proteinExistence type="predicted"/>
<dbReference type="OrthoDB" id="1445541at2"/>